<keyword evidence="9" id="KW-1185">Reference proteome</keyword>
<feature type="transmembrane region" description="Helical" evidence="6">
    <location>
        <begin position="122"/>
        <end position="140"/>
    </location>
</feature>
<dbReference type="PANTHER" id="PTHR35007">
    <property type="entry name" value="INTEGRAL MEMBRANE PROTEIN-RELATED"/>
    <property type="match status" value="1"/>
</dbReference>
<dbReference type="AlphaFoldDB" id="W9G2L4"/>
<comment type="caution">
    <text evidence="8">The sequence shown here is derived from an EMBL/GenBank/DDBJ whole genome shotgun (WGS) entry which is preliminary data.</text>
</comment>
<reference evidence="8 9" key="1">
    <citation type="submission" date="2013-08" db="EMBL/GenBank/DDBJ databases">
        <title>Intrasporangium oryzae NRRL B-24470.</title>
        <authorList>
            <person name="Liu H."/>
            <person name="Wang G."/>
        </authorList>
    </citation>
    <scope>NUCLEOTIDE SEQUENCE [LARGE SCALE GENOMIC DNA]</scope>
    <source>
        <strain evidence="8 9">NRRL B-24470</strain>
    </source>
</reference>
<feature type="transmembrane region" description="Helical" evidence="6">
    <location>
        <begin position="295"/>
        <end position="315"/>
    </location>
</feature>
<dbReference type="EMBL" id="AWSA01000050">
    <property type="protein sequence ID" value="EWT00240.1"/>
    <property type="molecule type" value="Genomic_DNA"/>
</dbReference>
<gene>
    <name evidence="8" type="ORF">N865_16705</name>
</gene>
<dbReference type="PATRIC" id="fig|1386089.3.peg.3555"/>
<evidence type="ECO:0000256" key="5">
    <source>
        <dbReference type="ARBA" id="ARBA00023136"/>
    </source>
</evidence>
<protein>
    <submittedName>
        <fullName evidence="8">Pilus assembly protein TadB</fullName>
    </submittedName>
</protein>
<evidence type="ECO:0000256" key="1">
    <source>
        <dbReference type="ARBA" id="ARBA00004651"/>
    </source>
</evidence>
<dbReference type="Proteomes" id="UP000019489">
    <property type="component" value="Unassembled WGS sequence"/>
</dbReference>
<dbReference type="Pfam" id="PF00482">
    <property type="entry name" value="T2SSF"/>
    <property type="match status" value="1"/>
</dbReference>
<accession>W9G2L4</accession>
<evidence type="ECO:0000256" key="3">
    <source>
        <dbReference type="ARBA" id="ARBA00022692"/>
    </source>
</evidence>
<keyword evidence="5 6" id="KW-0472">Membrane</keyword>
<evidence type="ECO:0000256" key="4">
    <source>
        <dbReference type="ARBA" id="ARBA00022989"/>
    </source>
</evidence>
<evidence type="ECO:0000313" key="8">
    <source>
        <dbReference type="EMBL" id="EWT00240.1"/>
    </source>
</evidence>
<dbReference type="STRING" id="1386089.N865_16705"/>
<feature type="transmembrane region" description="Helical" evidence="6">
    <location>
        <begin position="146"/>
        <end position="165"/>
    </location>
</feature>
<sequence>MTAADVVLRRLADAGWSWPGAAIGVLLLAGLSLVVAGLPHARRPGLHERLEPYLRDAPRPSRLLSSHKPAKGPFGLGELFAPYIARLGGVVERVLGGAPSVARRQQRAGLPVDIDRFRAEQVLWGAAGGVVGLVGSGLVAVSKRHVSVPILVLLTFIGIGLGVIVRDTMLSSAAKRREQRMLAEFPTIAELLALAVSAGEGATGALERVCRLSRGELSDELRRCLADARAGANLPTALQGLADRTGLMSLSRFVDGIVVAVERGTPLAEVLRAQAQDVREDGRRTLMEEGGRKEILMMVPVVFLILPVTVLFALYPGLSFLRFRL</sequence>
<evidence type="ECO:0000313" key="9">
    <source>
        <dbReference type="Proteomes" id="UP000019489"/>
    </source>
</evidence>
<dbReference type="GO" id="GO:0005886">
    <property type="term" value="C:plasma membrane"/>
    <property type="evidence" value="ECO:0007669"/>
    <property type="project" value="UniProtKB-SubCell"/>
</dbReference>
<evidence type="ECO:0000259" key="7">
    <source>
        <dbReference type="Pfam" id="PF00482"/>
    </source>
</evidence>
<keyword evidence="2" id="KW-1003">Cell membrane</keyword>
<name>W9G2L4_9MICO</name>
<comment type="subcellular location">
    <subcellularLocation>
        <location evidence="1">Cell membrane</location>
        <topology evidence="1">Multi-pass membrane protein</topology>
    </subcellularLocation>
</comment>
<keyword evidence="3 6" id="KW-0812">Transmembrane</keyword>
<evidence type="ECO:0000256" key="2">
    <source>
        <dbReference type="ARBA" id="ARBA00022475"/>
    </source>
</evidence>
<proteinExistence type="predicted"/>
<dbReference type="RefSeq" id="WP_245603832.1">
    <property type="nucleotide sequence ID" value="NZ_AWSA01000050.1"/>
</dbReference>
<feature type="domain" description="Type II secretion system protein GspF" evidence="7">
    <location>
        <begin position="189"/>
        <end position="313"/>
    </location>
</feature>
<feature type="transmembrane region" description="Helical" evidence="6">
    <location>
        <begin position="16"/>
        <end position="39"/>
    </location>
</feature>
<organism evidence="8 9">
    <name type="scientific">Intrasporangium oryzae NRRL B-24470</name>
    <dbReference type="NCBI Taxonomy" id="1386089"/>
    <lineage>
        <taxon>Bacteria</taxon>
        <taxon>Bacillati</taxon>
        <taxon>Actinomycetota</taxon>
        <taxon>Actinomycetes</taxon>
        <taxon>Micrococcales</taxon>
        <taxon>Intrasporangiaceae</taxon>
        <taxon>Intrasporangium</taxon>
    </lineage>
</organism>
<dbReference type="PANTHER" id="PTHR35007:SF2">
    <property type="entry name" value="PILUS ASSEMBLE PROTEIN"/>
    <property type="match status" value="1"/>
</dbReference>
<dbReference type="InterPro" id="IPR018076">
    <property type="entry name" value="T2SS_GspF_dom"/>
</dbReference>
<keyword evidence="4 6" id="KW-1133">Transmembrane helix</keyword>
<evidence type="ECO:0000256" key="6">
    <source>
        <dbReference type="SAM" id="Phobius"/>
    </source>
</evidence>
<dbReference type="eggNOG" id="COG2064">
    <property type="taxonomic scope" value="Bacteria"/>
</dbReference>